<evidence type="ECO:0000313" key="2">
    <source>
        <dbReference type="Proteomes" id="UP001056120"/>
    </source>
</evidence>
<keyword evidence="2" id="KW-1185">Reference proteome</keyword>
<evidence type="ECO:0000313" key="1">
    <source>
        <dbReference type="EMBL" id="KAI3756493.1"/>
    </source>
</evidence>
<reference evidence="1 2" key="2">
    <citation type="journal article" date="2022" name="Mol. Ecol. Resour.">
        <title>The genomes of chicory, endive, great burdock and yacon provide insights into Asteraceae paleo-polyploidization history and plant inulin production.</title>
        <authorList>
            <person name="Fan W."/>
            <person name="Wang S."/>
            <person name="Wang H."/>
            <person name="Wang A."/>
            <person name="Jiang F."/>
            <person name="Liu H."/>
            <person name="Zhao H."/>
            <person name="Xu D."/>
            <person name="Zhang Y."/>
        </authorList>
    </citation>
    <scope>NUCLEOTIDE SEQUENCE [LARGE SCALE GENOMIC DNA]</scope>
    <source>
        <strain evidence="2">cv. Yunnan</strain>
        <tissue evidence="1">Leaves</tissue>
    </source>
</reference>
<comment type="caution">
    <text evidence="1">The sequence shown here is derived from an EMBL/GenBank/DDBJ whole genome shotgun (WGS) entry which is preliminary data.</text>
</comment>
<accession>A0ACB9ED41</accession>
<proteinExistence type="predicted"/>
<gene>
    <name evidence="1" type="ORF">L1987_56314</name>
</gene>
<protein>
    <submittedName>
        <fullName evidence="1">Uncharacterized protein</fullName>
    </submittedName>
</protein>
<dbReference type="Proteomes" id="UP001056120">
    <property type="component" value="Linkage Group LG18"/>
</dbReference>
<dbReference type="EMBL" id="CM042035">
    <property type="protein sequence ID" value="KAI3756493.1"/>
    <property type="molecule type" value="Genomic_DNA"/>
</dbReference>
<sequence>MKLKLLESTLGLIEIFWNSRSTKSSARLSLSPGSHCMFLLVCFYLIGLQGKLLISFCSKTKLISQSFNGEKWEKFHSEIVPSFKVAAQQEAAAGKAMEQHYAAQVVV</sequence>
<organism evidence="1 2">
    <name type="scientific">Smallanthus sonchifolius</name>
    <dbReference type="NCBI Taxonomy" id="185202"/>
    <lineage>
        <taxon>Eukaryota</taxon>
        <taxon>Viridiplantae</taxon>
        <taxon>Streptophyta</taxon>
        <taxon>Embryophyta</taxon>
        <taxon>Tracheophyta</taxon>
        <taxon>Spermatophyta</taxon>
        <taxon>Magnoliopsida</taxon>
        <taxon>eudicotyledons</taxon>
        <taxon>Gunneridae</taxon>
        <taxon>Pentapetalae</taxon>
        <taxon>asterids</taxon>
        <taxon>campanulids</taxon>
        <taxon>Asterales</taxon>
        <taxon>Asteraceae</taxon>
        <taxon>Asteroideae</taxon>
        <taxon>Heliantheae alliance</taxon>
        <taxon>Millerieae</taxon>
        <taxon>Smallanthus</taxon>
    </lineage>
</organism>
<name>A0ACB9ED41_9ASTR</name>
<reference evidence="2" key="1">
    <citation type="journal article" date="2022" name="Mol. Ecol. Resour.">
        <title>The genomes of chicory, endive, great burdock and yacon provide insights into Asteraceae palaeo-polyploidization history and plant inulin production.</title>
        <authorList>
            <person name="Fan W."/>
            <person name="Wang S."/>
            <person name="Wang H."/>
            <person name="Wang A."/>
            <person name="Jiang F."/>
            <person name="Liu H."/>
            <person name="Zhao H."/>
            <person name="Xu D."/>
            <person name="Zhang Y."/>
        </authorList>
    </citation>
    <scope>NUCLEOTIDE SEQUENCE [LARGE SCALE GENOMIC DNA]</scope>
    <source>
        <strain evidence="2">cv. Yunnan</strain>
    </source>
</reference>